<dbReference type="SMART" id="SM00421">
    <property type="entry name" value="HTH_LUXR"/>
    <property type="match status" value="1"/>
</dbReference>
<dbReference type="Pfam" id="PF00196">
    <property type="entry name" value="GerE"/>
    <property type="match status" value="1"/>
</dbReference>
<evidence type="ECO:0000259" key="1">
    <source>
        <dbReference type="PROSITE" id="PS50043"/>
    </source>
</evidence>
<organism evidence="2 3">
    <name type="scientific">Proteiniborus ethanoligenes</name>
    <dbReference type="NCBI Taxonomy" id="415015"/>
    <lineage>
        <taxon>Bacteria</taxon>
        <taxon>Bacillati</taxon>
        <taxon>Bacillota</taxon>
        <taxon>Clostridia</taxon>
        <taxon>Eubacteriales</taxon>
        <taxon>Proteiniborus</taxon>
    </lineage>
</organism>
<proteinExistence type="predicted"/>
<dbReference type="Gene3D" id="1.10.10.10">
    <property type="entry name" value="Winged helix-like DNA-binding domain superfamily/Winged helix DNA-binding domain"/>
    <property type="match status" value="1"/>
</dbReference>
<dbReference type="GO" id="GO:0003677">
    <property type="term" value="F:DNA binding"/>
    <property type="evidence" value="ECO:0007669"/>
    <property type="project" value="InterPro"/>
</dbReference>
<name>A0A1H3SM87_9FIRM</name>
<dbReference type="CDD" id="cd06170">
    <property type="entry name" value="LuxR_C_like"/>
    <property type="match status" value="1"/>
</dbReference>
<dbReference type="PROSITE" id="PS50043">
    <property type="entry name" value="HTH_LUXR_2"/>
    <property type="match status" value="1"/>
</dbReference>
<dbReference type="SUPFAM" id="SSF46894">
    <property type="entry name" value="C-terminal effector domain of the bipartite response regulators"/>
    <property type="match status" value="1"/>
</dbReference>
<dbReference type="PRINTS" id="PR00038">
    <property type="entry name" value="HTHLUXR"/>
</dbReference>
<sequence length="116" mass="13092">MGLMDKIKKMLLKSKFETAELYEKETTIFGSQTSYGKKLNLSPDEKSKLVKNLTPREKETFFILLGGYSLKEAAKQLGIGYSTANTYQTAIYKKLHVNSRAELIINFRDVSETGDG</sequence>
<dbReference type="EMBL" id="FNQE01000050">
    <property type="protein sequence ID" value="SDZ38685.1"/>
    <property type="molecule type" value="Genomic_DNA"/>
</dbReference>
<dbReference type="GO" id="GO:0006355">
    <property type="term" value="P:regulation of DNA-templated transcription"/>
    <property type="evidence" value="ECO:0007669"/>
    <property type="project" value="InterPro"/>
</dbReference>
<dbReference type="Proteomes" id="UP000198625">
    <property type="component" value="Unassembled WGS sequence"/>
</dbReference>
<dbReference type="InterPro" id="IPR016032">
    <property type="entry name" value="Sig_transdc_resp-reg_C-effctor"/>
</dbReference>
<dbReference type="InterPro" id="IPR036388">
    <property type="entry name" value="WH-like_DNA-bd_sf"/>
</dbReference>
<evidence type="ECO:0000313" key="3">
    <source>
        <dbReference type="Proteomes" id="UP000198625"/>
    </source>
</evidence>
<reference evidence="2 3" key="1">
    <citation type="submission" date="2016-10" db="EMBL/GenBank/DDBJ databases">
        <authorList>
            <person name="de Groot N.N."/>
        </authorList>
    </citation>
    <scope>NUCLEOTIDE SEQUENCE [LARGE SCALE GENOMIC DNA]</scope>
    <source>
        <strain evidence="2 3">DSM 21650</strain>
    </source>
</reference>
<feature type="domain" description="HTH luxR-type" evidence="1">
    <location>
        <begin position="46"/>
        <end position="111"/>
    </location>
</feature>
<dbReference type="OrthoDB" id="9789465at2"/>
<gene>
    <name evidence="2" type="ORF">SAMN05660462_02973</name>
</gene>
<dbReference type="STRING" id="415015.SAMN05660462_02973"/>
<keyword evidence="3" id="KW-1185">Reference proteome</keyword>
<accession>A0A1H3SM87</accession>
<dbReference type="AlphaFoldDB" id="A0A1H3SM87"/>
<dbReference type="InterPro" id="IPR000792">
    <property type="entry name" value="Tscrpt_reg_LuxR_C"/>
</dbReference>
<protein>
    <submittedName>
        <fullName evidence="2">Regulatory protein, luxR family</fullName>
    </submittedName>
</protein>
<evidence type="ECO:0000313" key="2">
    <source>
        <dbReference type="EMBL" id="SDZ38685.1"/>
    </source>
</evidence>